<protein>
    <submittedName>
        <fullName evidence="1">Uncharacterized protein</fullName>
    </submittedName>
</protein>
<dbReference type="HOGENOM" id="CLU_2554034_0_0_9"/>
<dbReference type="KEGG" id="lpl:lp_0792a"/>
<dbReference type="Proteomes" id="UP000000432">
    <property type="component" value="Chromosome"/>
</dbReference>
<keyword evidence="2" id="KW-1185">Reference proteome</keyword>
<evidence type="ECO:0000313" key="1">
    <source>
        <dbReference type="EMBL" id="CCC78253.1"/>
    </source>
</evidence>
<name>F9UM14_LACPL</name>
<reference evidence="1 2" key="3">
    <citation type="journal article" date="2012" name="J. Bacteriol.">
        <title>Complete resequencing and reannotation of the Lactobacillus plantarum WCFS1 genome.</title>
        <authorList>
            <person name="Siezen R.J."/>
            <person name="Francke C."/>
            <person name="Renckens B."/>
            <person name="Boekhorst J."/>
            <person name="Wels M."/>
            <person name="Kleerebezem M."/>
            <person name="van Hijum S.A.F.T."/>
        </authorList>
    </citation>
    <scope>NUCLEOTIDE SEQUENCE [LARGE SCALE GENOMIC DNA]</scope>
    <source>
        <strain evidence="2">ATCC BAA-793 / NCIMB 8826 / WCFS1</strain>
    </source>
</reference>
<organism evidence="1 2">
    <name type="scientific">Lactiplantibacillus plantarum (strain ATCC BAA-793 / NCIMB 8826 / WCFS1)</name>
    <name type="common">Lactobacillus plantarum</name>
    <dbReference type="NCBI Taxonomy" id="220668"/>
    <lineage>
        <taxon>Bacteria</taxon>
        <taxon>Bacillati</taxon>
        <taxon>Bacillota</taxon>
        <taxon>Bacilli</taxon>
        <taxon>Lactobacillales</taxon>
        <taxon>Lactobacillaceae</taxon>
        <taxon>Lactiplantibacillus</taxon>
    </lineage>
</organism>
<accession>F9UM14</accession>
<dbReference type="STRING" id="220668.lp_0792a"/>
<proteinExistence type="predicted"/>
<reference key="2">
    <citation type="submission" date="2011-06" db="EMBL/GenBank/DDBJ databases">
        <title>Complete resequencing and reannotation of the Lactobacillus plantarum WCFS1 genome.</title>
        <authorList>
            <person name="Siezen R.J."/>
            <person name="Francke C."/>
            <person name="Renckens B."/>
            <person name="Boekhorst J."/>
            <person name="Wels M."/>
            <person name="Kleerebezem M."/>
            <person name="van Hijum S.A.F.T."/>
        </authorList>
    </citation>
    <scope>NUCLEOTIDE SEQUENCE</scope>
    <source>
        <strain>WCFS1</strain>
    </source>
</reference>
<gene>
    <name evidence="1" type="ORF">lp_0792a</name>
</gene>
<reference evidence="1 2" key="1">
    <citation type="journal article" date="2003" name="Proc. Natl. Acad. Sci. U.S.A.">
        <title>Complete genome sequence of Lactobacillus plantarum WCFS1.</title>
        <authorList>
            <person name="Kleerebezem M."/>
            <person name="Boekhorst J."/>
            <person name="van Kranenburg R."/>
            <person name="Molenaar D."/>
            <person name="Kuipers O.P."/>
            <person name="Leer R."/>
            <person name="Tarchini R."/>
            <person name="Peters S.A."/>
            <person name="Sandbrink H.M."/>
            <person name="Fiers M.W."/>
            <person name="Stiekema W."/>
            <person name="Lankhorst R.M."/>
            <person name="Bron P.A."/>
            <person name="Hoffer S.M."/>
            <person name="Groot M.N."/>
            <person name="Kerkhoven R."/>
            <person name="de Vries M."/>
            <person name="Ursing B."/>
            <person name="de Vos W.M."/>
            <person name="Siezen R.J."/>
        </authorList>
    </citation>
    <scope>NUCLEOTIDE SEQUENCE [LARGE SCALE GENOMIC DNA]</scope>
    <source>
        <strain evidence="2">ATCC BAA-793 / NCIMB 8826 / WCFS1</strain>
    </source>
</reference>
<evidence type="ECO:0000313" key="2">
    <source>
        <dbReference type="Proteomes" id="UP000000432"/>
    </source>
</evidence>
<dbReference type="EMBL" id="AL935263">
    <property type="protein sequence ID" value="CCC78253.1"/>
    <property type="molecule type" value="Genomic_DNA"/>
</dbReference>
<sequence length="82" mass="9558">MDDFQQQINEWSDWQGLQLNAGAFEPVIQKIYASENEPYKTPEPVRISWPPALRSDPPKSRFFHPVRLSPKLGPIIRRNVLD</sequence>
<dbReference type="AlphaFoldDB" id="F9UM14"/>
<dbReference type="EnsemblBacteria" id="CCC78253">
    <property type="protein sequence ID" value="CCC78253"/>
    <property type="gene ID" value="lp_0792a"/>
</dbReference>